<dbReference type="OrthoDB" id="159752at2"/>
<keyword evidence="4" id="KW-1185">Reference proteome</keyword>
<dbReference type="NCBIfam" id="TIGR04335">
    <property type="entry name" value="AmmeMemoSam_A"/>
    <property type="match status" value="1"/>
</dbReference>
<dbReference type="KEGG" id="tpla:ElP_67430"/>
<reference evidence="3 4" key="1">
    <citation type="submission" date="2019-02" db="EMBL/GenBank/DDBJ databases">
        <title>Deep-cultivation of Planctomycetes and their phenomic and genomic characterization uncovers novel biology.</title>
        <authorList>
            <person name="Wiegand S."/>
            <person name="Jogler M."/>
            <person name="Boedeker C."/>
            <person name="Pinto D."/>
            <person name="Vollmers J."/>
            <person name="Rivas-Marin E."/>
            <person name="Kohn T."/>
            <person name="Peeters S.H."/>
            <person name="Heuer A."/>
            <person name="Rast P."/>
            <person name="Oberbeckmann S."/>
            <person name="Bunk B."/>
            <person name="Jeske O."/>
            <person name="Meyerdierks A."/>
            <person name="Storesund J.E."/>
            <person name="Kallscheuer N."/>
            <person name="Luecker S."/>
            <person name="Lage O.M."/>
            <person name="Pohl T."/>
            <person name="Merkel B.J."/>
            <person name="Hornburger P."/>
            <person name="Mueller R.-W."/>
            <person name="Bruemmer F."/>
            <person name="Labrenz M."/>
            <person name="Spormann A.M."/>
            <person name="Op den Camp H."/>
            <person name="Overmann J."/>
            <person name="Amann R."/>
            <person name="Jetten M.S.M."/>
            <person name="Mascher T."/>
            <person name="Medema M.H."/>
            <person name="Devos D.P."/>
            <person name="Kaster A.-K."/>
            <person name="Ovreas L."/>
            <person name="Rohde M."/>
            <person name="Galperin M.Y."/>
            <person name="Jogler C."/>
        </authorList>
    </citation>
    <scope>NUCLEOTIDE SEQUENCE [LARGE SCALE GENOMIC DNA]</scope>
    <source>
        <strain evidence="3 4">ElP</strain>
    </source>
</reference>
<proteinExistence type="predicted"/>
<dbReference type="InterPro" id="IPR027485">
    <property type="entry name" value="AMMECR1_N"/>
</dbReference>
<dbReference type="PROSITE" id="PS51112">
    <property type="entry name" value="AMMECR1"/>
    <property type="match status" value="1"/>
</dbReference>
<dbReference type="InterPro" id="IPR023473">
    <property type="entry name" value="AMMECR1"/>
</dbReference>
<evidence type="ECO:0000259" key="2">
    <source>
        <dbReference type="PROSITE" id="PS51112"/>
    </source>
</evidence>
<name>A0A518HDL8_9BACT</name>
<dbReference type="InterPro" id="IPR036071">
    <property type="entry name" value="AMMECR1_dom_sf"/>
</dbReference>
<evidence type="ECO:0000313" key="3">
    <source>
        <dbReference type="EMBL" id="QDV38786.1"/>
    </source>
</evidence>
<dbReference type="AlphaFoldDB" id="A0A518HDL8"/>
<dbReference type="PANTHER" id="PTHR13016:SF0">
    <property type="entry name" value="AMME SYNDROME CANDIDATE GENE 1 PROTEIN"/>
    <property type="match status" value="1"/>
</dbReference>
<dbReference type="InterPro" id="IPR002733">
    <property type="entry name" value="AMMECR1_domain"/>
</dbReference>
<protein>
    <recommendedName>
        <fullName evidence="2">AMMECR1 domain-containing protein</fullName>
    </recommendedName>
</protein>
<dbReference type="Proteomes" id="UP000317835">
    <property type="component" value="Chromosome"/>
</dbReference>
<evidence type="ECO:0000313" key="4">
    <source>
        <dbReference type="Proteomes" id="UP000317835"/>
    </source>
</evidence>
<dbReference type="Gene3D" id="3.30.1490.150">
    <property type="entry name" value="Hypothetical protein ph0010, domain 2"/>
    <property type="match status" value="1"/>
</dbReference>
<dbReference type="SUPFAM" id="SSF143447">
    <property type="entry name" value="AMMECR1-like"/>
    <property type="match status" value="1"/>
</dbReference>
<gene>
    <name evidence="3" type="ORF">ElP_67430</name>
</gene>
<feature type="compositionally biased region" description="Basic and acidic residues" evidence="1">
    <location>
        <begin position="1"/>
        <end position="10"/>
    </location>
</feature>
<dbReference type="Gene3D" id="3.30.700.20">
    <property type="entry name" value="Hypothetical protein ph0010, domain 1"/>
    <property type="match status" value="1"/>
</dbReference>
<dbReference type="NCBIfam" id="TIGR00296">
    <property type="entry name" value="TIGR00296 family protein"/>
    <property type="match status" value="1"/>
</dbReference>
<accession>A0A518HDL8</accession>
<organism evidence="3 4">
    <name type="scientific">Tautonia plasticadhaerens</name>
    <dbReference type="NCBI Taxonomy" id="2527974"/>
    <lineage>
        <taxon>Bacteria</taxon>
        <taxon>Pseudomonadati</taxon>
        <taxon>Planctomycetota</taxon>
        <taxon>Planctomycetia</taxon>
        <taxon>Isosphaerales</taxon>
        <taxon>Isosphaeraceae</taxon>
        <taxon>Tautonia</taxon>
    </lineage>
</organism>
<dbReference type="InterPro" id="IPR027623">
    <property type="entry name" value="AmmeMemoSam_A"/>
</dbReference>
<feature type="domain" description="AMMECR1" evidence="2">
    <location>
        <begin position="23"/>
        <end position="207"/>
    </location>
</feature>
<dbReference type="Pfam" id="PF01871">
    <property type="entry name" value="AMMECR1"/>
    <property type="match status" value="1"/>
</dbReference>
<dbReference type="EMBL" id="CP036426">
    <property type="protein sequence ID" value="QDV38786.1"/>
    <property type="molecule type" value="Genomic_DNA"/>
</dbReference>
<dbReference type="PANTHER" id="PTHR13016">
    <property type="entry name" value="AMMECR1 HOMOLOG"/>
    <property type="match status" value="1"/>
</dbReference>
<feature type="region of interest" description="Disordered" evidence="1">
    <location>
        <begin position="1"/>
        <end position="22"/>
    </location>
</feature>
<sequence length="207" mass="22303">MPDFPRHDDVNTTNPPDLPLSADRRERLLRLARLAVSSAVADGVPEPPPRDDPELLRRRAAFVTLRSRGSGELRGCKGEATARRALVDSVISGAVGAATDDPRFRPASVDEVPGLRIEISALTEPRPILPDRIELGRHGLILARGGRPLGLLLPQVPAQHGMDVAGFLEALGRKARVPRARWADDPSLVLLGFEAEVWAEPDPTPGG</sequence>
<evidence type="ECO:0000256" key="1">
    <source>
        <dbReference type="SAM" id="MobiDB-lite"/>
    </source>
</evidence>